<name>A0A812CXK7_ACAPH</name>
<proteinExistence type="predicted"/>
<keyword evidence="2" id="KW-1185">Reference proteome</keyword>
<dbReference type="Proteomes" id="UP000597762">
    <property type="component" value="Unassembled WGS sequence"/>
</dbReference>
<organism evidence="1 2">
    <name type="scientific">Acanthosepion pharaonis</name>
    <name type="common">Pharaoh cuttlefish</name>
    <name type="synonym">Sepia pharaonis</name>
    <dbReference type="NCBI Taxonomy" id="158019"/>
    <lineage>
        <taxon>Eukaryota</taxon>
        <taxon>Metazoa</taxon>
        <taxon>Spiralia</taxon>
        <taxon>Lophotrochozoa</taxon>
        <taxon>Mollusca</taxon>
        <taxon>Cephalopoda</taxon>
        <taxon>Coleoidea</taxon>
        <taxon>Decapodiformes</taxon>
        <taxon>Sepiida</taxon>
        <taxon>Sepiina</taxon>
        <taxon>Sepiidae</taxon>
        <taxon>Acanthosepion</taxon>
    </lineage>
</organism>
<gene>
    <name evidence="1" type="ORF">SPHA_46587</name>
</gene>
<protein>
    <submittedName>
        <fullName evidence="1">Uncharacterized protein</fullName>
    </submittedName>
</protein>
<evidence type="ECO:0000313" key="2">
    <source>
        <dbReference type="Proteomes" id="UP000597762"/>
    </source>
</evidence>
<dbReference type="EMBL" id="CAHIKZ030002469">
    <property type="protein sequence ID" value="CAE1287433.1"/>
    <property type="molecule type" value="Genomic_DNA"/>
</dbReference>
<reference evidence="1" key="1">
    <citation type="submission" date="2021-01" db="EMBL/GenBank/DDBJ databases">
        <authorList>
            <person name="Li R."/>
            <person name="Bekaert M."/>
        </authorList>
    </citation>
    <scope>NUCLEOTIDE SEQUENCE</scope>
    <source>
        <strain evidence="1">Farmed</strain>
    </source>
</reference>
<evidence type="ECO:0000313" key="1">
    <source>
        <dbReference type="EMBL" id="CAE1287433.1"/>
    </source>
</evidence>
<sequence>MGGVSLPSLRCSGCSSPFFSPATEWFPVAFFFSPRRSGFPSPFFSPATEWFPVAFFFPPRRSGFRRLFFPRDGVVSVAFFPPRRSGFVAFFFSSATEWFPVAFFFLRDGVVSHPPPLSHYLQLSLSSLHLPPPYLPRFSLYLFSPQHFPSFPLHPFFINALH</sequence>
<dbReference type="AlphaFoldDB" id="A0A812CXK7"/>
<comment type="caution">
    <text evidence="1">The sequence shown here is derived from an EMBL/GenBank/DDBJ whole genome shotgun (WGS) entry which is preliminary data.</text>
</comment>
<accession>A0A812CXK7</accession>